<dbReference type="GO" id="GO:0006281">
    <property type="term" value="P:DNA repair"/>
    <property type="evidence" value="ECO:0007669"/>
    <property type="project" value="TreeGrafter"/>
</dbReference>
<evidence type="ECO:0000256" key="1">
    <source>
        <dbReference type="ARBA" id="ARBA00022801"/>
    </source>
</evidence>
<dbReference type="InterPro" id="IPR001650">
    <property type="entry name" value="Helicase_C-like"/>
</dbReference>
<dbReference type="InterPro" id="IPR000330">
    <property type="entry name" value="SNF2_N"/>
</dbReference>
<evidence type="ECO:0000313" key="6">
    <source>
        <dbReference type="Proteomes" id="UP000035681"/>
    </source>
</evidence>
<proteinExistence type="predicted"/>
<protein>
    <submittedName>
        <fullName evidence="7">SWI/SNF-related matrix-associated actin-dependent regulator of chromatin subfamily A-like protein 1</fullName>
    </submittedName>
</protein>
<dbReference type="CDD" id="cd18010">
    <property type="entry name" value="DEXHc_HARP_SMARCAL1"/>
    <property type="match status" value="1"/>
</dbReference>
<evidence type="ECO:0000256" key="2">
    <source>
        <dbReference type="SAM" id="Coils"/>
    </source>
</evidence>
<dbReference type="Pfam" id="PF00176">
    <property type="entry name" value="SNF2-rel_dom"/>
    <property type="match status" value="1"/>
</dbReference>
<name>A0AAF5CYT2_STRER</name>
<dbReference type="WBParaSite" id="TCONS_00003828.p1">
    <property type="protein sequence ID" value="TCONS_00003828.p1"/>
    <property type="gene ID" value="XLOC_000438"/>
</dbReference>
<dbReference type="InterPro" id="IPR049730">
    <property type="entry name" value="SNF2/RAD54-like_C"/>
</dbReference>
<dbReference type="InterPro" id="IPR038718">
    <property type="entry name" value="SNF2-like_sf"/>
</dbReference>
<evidence type="ECO:0000259" key="5">
    <source>
        <dbReference type="PROSITE" id="PS51194"/>
    </source>
</evidence>
<evidence type="ECO:0000259" key="4">
    <source>
        <dbReference type="PROSITE" id="PS51192"/>
    </source>
</evidence>
<keyword evidence="6" id="KW-1185">Reference proteome</keyword>
<organism evidence="6 7">
    <name type="scientific">Strongyloides stercoralis</name>
    <name type="common">Threadworm</name>
    <dbReference type="NCBI Taxonomy" id="6248"/>
    <lineage>
        <taxon>Eukaryota</taxon>
        <taxon>Metazoa</taxon>
        <taxon>Ecdysozoa</taxon>
        <taxon>Nematoda</taxon>
        <taxon>Chromadorea</taxon>
        <taxon>Rhabditida</taxon>
        <taxon>Tylenchina</taxon>
        <taxon>Panagrolaimomorpha</taxon>
        <taxon>Strongyloidoidea</taxon>
        <taxon>Strongyloididae</taxon>
        <taxon>Strongyloides</taxon>
    </lineage>
</organism>
<feature type="domain" description="Helicase C-terminal" evidence="5">
    <location>
        <begin position="607"/>
        <end position="773"/>
    </location>
</feature>
<dbReference type="InterPro" id="IPR014001">
    <property type="entry name" value="Helicase_ATP-bd"/>
</dbReference>
<evidence type="ECO:0000256" key="3">
    <source>
        <dbReference type="SAM" id="MobiDB-lite"/>
    </source>
</evidence>
<feature type="coiled-coil region" evidence="2">
    <location>
        <begin position="551"/>
        <end position="578"/>
    </location>
</feature>
<reference evidence="7" key="1">
    <citation type="submission" date="2024-02" db="UniProtKB">
        <authorList>
            <consortium name="WormBaseParasite"/>
        </authorList>
    </citation>
    <scope>IDENTIFICATION</scope>
</reference>
<dbReference type="AlphaFoldDB" id="A0AAF5CYT2"/>
<keyword evidence="1" id="KW-0378">Hydrolase</keyword>
<dbReference type="SUPFAM" id="SSF52540">
    <property type="entry name" value="P-loop containing nucleoside triphosphate hydrolases"/>
    <property type="match status" value="2"/>
</dbReference>
<dbReference type="PROSITE" id="PS51192">
    <property type="entry name" value="HELICASE_ATP_BIND_1"/>
    <property type="match status" value="1"/>
</dbReference>
<dbReference type="Gene3D" id="3.40.50.300">
    <property type="entry name" value="P-loop containing nucleotide triphosphate hydrolases"/>
    <property type="match status" value="1"/>
</dbReference>
<feature type="compositionally biased region" description="Polar residues" evidence="3">
    <location>
        <begin position="41"/>
        <end position="50"/>
    </location>
</feature>
<dbReference type="CDD" id="cd18793">
    <property type="entry name" value="SF2_C_SNF"/>
    <property type="match status" value="1"/>
</dbReference>
<dbReference type="GO" id="GO:0005524">
    <property type="term" value="F:ATP binding"/>
    <property type="evidence" value="ECO:0007669"/>
    <property type="project" value="InterPro"/>
</dbReference>
<dbReference type="GO" id="GO:0016787">
    <property type="term" value="F:hydrolase activity"/>
    <property type="evidence" value="ECO:0007669"/>
    <property type="project" value="UniProtKB-KW"/>
</dbReference>
<dbReference type="Proteomes" id="UP000035681">
    <property type="component" value="Unplaced"/>
</dbReference>
<feature type="region of interest" description="Disordered" evidence="3">
    <location>
        <begin position="31"/>
        <end position="58"/>
    </location>
</feature>
<dbReference type="Pfam" id="PF00271">
    <property type="entry name" value="Helicase_C"/>
    <property type="match status" value="1"/>
</dbReference>
<dbReference type="InterPro" id="IPR027417">
    <property type="entry name" value="P-loop_NTPase"/>
</dbReference>
<dbReference type="PANTHER" id="PTHR45766:SF6">
    <property type="entry name" value="SWI_SNF-RELATED MATRIX-ASSOCIATED ACTIN-DEPENDENT REGULATOR OF CHROMATIN SUBFAMILY A-LIKE PROTEIN 1"/>
    <property type="match status" value="1"/>
</dbReference>
<dbReference type="Gene3D" id="3.40.50.10810">
    <property type="entry name" value="Tandem AAA-ATPase domain"/>
    <property type="match status" value="1"/>
</dbReference>
<evidence type="ECO:0000313" key="7">
    <source>
        <dbReference type="WBParaSite" id="TCONS_00003828.p1"/>
    </source>
</evidence>
<keyword evidence="2" id="KW-0175">Coiled coil</keyword>
<sequence>ERQKPNPCVRRLQIIDTNCDIPTTFPKVERQPAGNVERRPNSNFSHNINTARPGIPGSKPLIINSTPKKYGQPSTSNTVGGIPPNSSIRVQRLEIKDVLQKDIKSTNSPRKIQIVDSPCKTTSSTAKGQVKVQYSGDPVELFNRMTNVPVPQTIDKKCTTNTIDRYLPKLDTKVKESPKPAIDIVECKNVFTRISVAVSLRLLTARTILINVQPNCSQLENFIKQFGTAKFMSDEKCWSIGWDDHPNFAIKVFRIPGVKVSFSNLPDFLIKMFANKKLKKSDSSNEEGDNNKNKKTYKEEAEARIEKTLLDRMFPYQKRGLEFGLSMHGKVYIADEMGLGKSIQGLAIARYYKNEWPLLIVCPAAVRYSWRDTFYNFLPSFDRSKIFLIEKNSDFVPLDGDMNNVIIISYSMLKKVMGDFNKINAKVVIFDEAHSLKSKTAARTKQATTIARSCNRIILLSGTPALSKPIELYSQLYILNSSITPKFYSFAERYCDGKRGPFGYVANGSTNPGELKTLLSTFYMIRRYKKDVMNDLPDKMRQVVYLRGDIVDEAMENLDKEKKELEVMRNKFEKNINRAGFKEKRASILEYFAKTGECKSVVAVNYIMKKYFDEDIERRKMIIFAHHKIVLDRLEMACEKKKIKYIRIDGGVTGPNRDKAIKEFQNNDTVFVAILSITAAGAGITLTAASTVIFAELHWNPGYLQQAEDRAHRIGQKNCVHVNYLVFSGTCDDYLFQTIQNKMKILGELMLNSEDFTNSKMRTEFISRQKHITDFLFHMVEEEGGDEYYIFFQKMVIKILSITSSTTKYYIMFNREGKPPFDNNDNGLENGNNFNLPAKIFTNNELPRLKSCLRKPTENVFSVRASGTLNKSVRWKECNEEYYFCNKYTDSKSTFDFQNLLEALTEFADNIRRSKETSTDCPIMIERDHSLKKRIILLPRNFLPSSVLRSLNFKTFKSIYEKTYHSKIFFKYIPRKMSLNQWKRVDLIIIECTQNLDLQNYKTKKGSMVDIKNSYPVLYLGIEGEAYPSTLLQEGVNIFEFNKDRIEVNQYFCDYVKGLIERNRAI</sequence>
<dbReference type="SMART" id="SM00490">
    <property type="entry name" value="HELICc"/>
    <property type="match status" value="1"/>
</dbReference>
<dbReference type="GO" id="GO:0031297">
    <property type="term" value="P:replication fork processing"/>
    <property type="evidence" value="ECO:0007669"/>
    <property type="project" value="TreeGrafter"/>
</dbReference>
<dbReference type="SMART" id="SM00487">
    <property type="entry name" value="DEXDc"/>
    <property type="match status" value="1"/>
</dbReference>
<dbReference type="PROSITE" id="PS51194">
    <property type="entry name" value="HELICASE_CTER"/>
    <property type="match status" value="1"/>
</dbReference>
<dbReference type="GO" id="GO:0043596">
    <property type="term" value="C:nuclear replication fork"/>
    <property type="evidence" value="ECO:0007669"/>
    <property type="project" value="TreeGrafter"/>
</dbReference>
<dbReference type="PANTHER" id="PTHR45766">
    <property type="entry name" value="DNA ANNEALING HELICASE AND ENDONUCLEASE ZRANB3 FAMILY MEMBER"/>
    <property type="match status" value="1"/>
</dbReference>
<accession>A0AAF5CYT2</accession>
<feature type="domain" description="Helicase ATP-binding" evidence="4">
    <location>
        <begin position="322"/>
        <end position="482"/>
    </location>
</feature>